<evidence type="ECO:0000313" key="1">
    <source>
        <dbReference type="EMBL" id="VUD74590.1"/>
    </source>
</evidence>
<keyword evidence="2" id="KW-1185">Reference proteome</keyword>
<proteinExistence type="predicted"/>
<dbReference type="Proteomes" id="UP000410984">
    <property type="component" value="Unassembled WGS sequence"/>
</dbReference>
<name>A0A509EK94_9HYPH</name>
<dbReference type="EMBL" id="CABFPH010000137">
    <property type="protein sequence ID" value="VUD74590.1"/>
    <property type="molecule type" value="Genomic_DNA"/>
</dbReference>
<evidence type="ECO:0000313" key="2">
    <source>
        <dbReference type="Proteomes" id="UP000410984"/>
    </source>
</evidence>
<reference evidence="1 2" key="1">
    <citation type="submission" date="2019-06" db="EMBL/GenBank/DDBJ databases">
        <authorList>
            <person name="Rodrigo-Torres L."/>
            <person name="Arahal R. D."/>
            <person name="Lucena T."/>
        </authorList>
    </citation>
    <scope>NUCLEOTIDE SEQUENCE [LARGE SCALE GENOMIC DNA]</scope>
    <source>
        <strain evidence="1 2">SB0023/3</strain>
    </source>
</reference>
<dbReference type="AlphaFoldDB" id="A0A509EK94"/>
<protein>
    <submittedName>
        <fullName evidence="1">Uncharacterized protein</fullName>
    </submittedName>
</protein>
<accession>A0A509EK94</accession>
<gene>
    <name evidence="1" type="ORF">MET9862_05222</name>
</gene>
<sequence>MLVPRPIHSVPEADACASSVLGDELKAGCLKRIEGLAGSQVSRAEHEVHWRMQEREVDAVRTRVGRVEDRLTSRIERLEAARTKP</sequence>
<organism evidence="1 2">
    <name type="scientific">Methylobacterium symbioticum</name>
    <dbReference type="NCBI Taxonomy" id="2584084"/>
    <lineage>
        <taxon>Bacteria</taxon>
        <taxon>Pseudomonadati</taxon>
        <taxon>Pseudomonadota</taxon>
        <taxon>Alphaproteobacteria</taxon>
        <taxon>Hyphomicrobiales</taxon>
        <taxon>Methylobacteriaceae</taxon>
        <taxon>Methylobacterium</taxon>
    </lineage>
</organism>